<reference evidence="2" key="1">
    <citation type="submission" date="2013-10" db="EMBL/GenBank/DDBJ databases">
        <title>Genomic analysis of the causative agents of coccidiosis in chickens.</title>
        <authorList>
            <person name="Reid A.J."/>
            <person name="Blake D."/>
            <person name="Billington K."/>
            <person name="Browne H."/>
            <person name="Dunn M."/>
            <person name="Hung S."/>
            <person name="Kawahara F."/>
            <person name="Miranda-Saavedra D."/>
            <person name="Mourier T."/>
            <person name="Nagra H."/>
            <person name="Otto T.D."/>
            <person name="Rawlings N."/>
            <person name="Sanchez A."/>
            <person name="Sanders M."/>
            <person name="Subramaniam C."/>
            <person name="Tay Y."/>
            <person name="Dear P."/>
            <person name="Doerig C."/>
            <person name="Gruber A."/>
            <person name="Parkinson J."/>
            <person name="Shirley M."/>
            <person name="Wan K.L."/>
            <person name="Berriman M."/>
            <person name="Tomley F."/>
            <person name="Pain A."/>
        </authorList>
    </citation>
    <scope>NUCLEOTIDE SEQUENCE [LARGE SCALE GENOMIC DNA]</scope>
    <source>
        <strain evidence="2">Houghton</strain>
    </source>
</reference>
<reference evidence="2" key="2">
    <citation type="submission" date="2013-10" db="EMBL/GenBank/DDBJ databases">
        <authorList>
            <person name="Aslett M."/>
        </authorList>
    </citation>
    <scope>NUCLEOTIDE SEQUENCE [LARGE SCALE GENOMIC DNA]</scope>
    <source>
        <strain evidence="2">Houghton</strain>
    </source>
</reference>
<proteinExistence type="predicted"/>
<accession>U6MRH2</accession>
<evidence type="ECO:0000313" key="3">
    <source>
        <dbReference type="Proteomes" id="UP000030754"/>
    </source>
</evidence>
<feature type="compositionally biased region" description="Basic residues" evidence="1">
    <location>
        <begin position="7"/>
        <end position="16"/>
    </location>
</feature>
<feature type="compositionally biased region" description="Low complexity" evidence="1">
    <location>
        <begin position="62"/>
        <end position="74"/>
    </location>
</feature>
<name>U6MRH2_9EIME</name>
<dbReference type="VEuPathDB" id="ToxoDB:ENH_00003550"/>
<dbReference type="OrthoDB" id="348386at2759"/>
<feature type="compositionally biased region" description="Basic and acidic residues" evidence="1">
    <location>
        <begin position="147"/>
        <end position="157"/>
    </location>
</feature>
<dbReference type="Proteomes" id="UP000030754">
    <property type="component" value="Unassembled WGS sequence"/>
</dbReference>
<feature type="compositionally biased region" description="Basic and acidic residues" evidence="1">
    <location>
        <begin position="173"/>
        <end position="190"/>
    </location>
</feature>
<feature type="compositionally biased region" description="Basic and acidic residues" evidence="1">
    <location>
        <begin position="201"/>
        <end position="211"/>
    </location>
</feature>
<dbReference type="RefSeq" id="XP_013433516.1">
    <property type="nucleotide sequence ID" value="XM_013578062.1"/>
</dbReference>
<protein>
    <submittedName>
        <fullName evidence="2">Uncharacterized protein</fullName>
    </submittedName>
</protein>
<feature type="region of interest" description="Disordered" evidence="1">
    <location>
        <begin position="260"/>
        <end position="285"/>
    </location>
</feature>
<feature type="compositionally biased region" description="Low complexity" evidence="1">
    <location>
        <begin position="158"/>
        <end position="172"/>
    </location>
</feature>
<gene>
    <name evidence="2" type="ORF">ENH_00003550</name>
</gene>
<organism evidence="2 3">
    <name type="scientific">Eimeria necatrix</name>
    <dbReference type="NCBI Taxonomy" id="51315"/>
    <lineage>
        <taxon>Eukaryota</taxon>
        <taxon>Sar</taxon>
        <taxon>Alveolata</taxon>
        <taxon>Apicomplexa</taxon>
        <taxon>Conoidasida</taxon>
        <taxon>Coccidia</taxon>
        <taxon>Eucoccidiorida</taxon>
        <taxon>Eimeriorina</taxon>
        <taxon>Eimeriidae</taxon>
        <taxon>Eimeria</taxon>
    </lineage>
</organism>
<evidence type="ECO:0000256" key="1">
    <source>
        <dbReference type="SAM" id="MobiDB-lite"/>
    </source>
</evidence>
<evidence type="ECO:0000313" key="2">
    <source>
        <dbReference type="EMBL" id="CDJ65049.1"/>
    </source>
</evidence>
<feature type="region of interest" description="Disordered" evidence="1">
    <location>
        <begin position="111"/>
        <end position="238"/>
    </location>
</feature>
<feature type="compositionally biased region" description="Polar residues" evidence="1">
    <location>
        <begin position="260"/>
        <end position="272"/>
    </location>
</feature>
<dbReference type="EMBL" id="HG723042">
    <property type="protein sequence ID" value="CDJ65049.1"/>
    <property type="molecule type" value="Genomic_DNA"/>
</dbReference>
<keyword evidence="3" id="KW-1185">Reference proteome</keyword>
<dbReference type="AlphaFoldDB" id="U6MRH2"/>
<dbReference type="GeneID" id="25470549"/>
<sequence>MGLCSKNKGRTPARRNKAVDIEPTAASPVEPVKEAAETEAAAAEIEEARVSSGSLNERNTQEAEPALPETPAAAVTAAVAAIEEAAAAESNEDSAIETKQTPDIVGVVLIHGNAPPTRHDSTATSCAGMTDAEALSRRVTLQQQHQQLEEQQQKQEQEQPQEQQDEQQQQQSEQREDVQDKRETRDKQLDDAAAASSTEQQKVEQQQREEQQQDGASASAAAESADEPSAPPSPRTFTSKVQETFASVKRSISRGYQSLSSINVGGNRTAATESRGGDLYGSEPPASEQCVCNVLNDITELSEKAMPCILGDNSESETEAASPLPPPQIKMIVNTPSGPYIRFIPEGLLGDAINMGFISEEEVERQREEWAARYGIRPISYTPAASFAHEQAKA</sequence>
<feature type="region of interest" description="Disordered" evidence="1">
    <location>
        <begin position="1"/>
        <end position="74"/>
    </location>
</feature>